<feature type="compositionally biased region" description="Basic residues" evidence="1">
    <location>
        <begin position="41"/>
        <end position="52"/>
    </location>
</feature>
<reference evidence="2 3" key="1">
    <citation type="submission" date="2016-07" db="EMBL/GenBank/DDBJ databases">
        <title>Pervasive Adenine N6-methylation of Active Genes in Fungi.</title>
        <authorList>
            <consortium name="DOE Joint Genome Institute"/>
            <person name="Mondo S.J."/>
            <person name="Dannebaum R.O."/>
            <person name="Kuo R.C."/>
            <person name="Labutti K."/>
            <person name="Haridas S."/>
            <person name="Kuo A."/>
            <person name="Salamov A."/>
            <person name="Ahrendt S.R."/>
            <person name="Lipzen A."/>
            <person name="Sullivan W."/>
            <person name="Andreopoulos W.B."/>
            <person name="Clum A."/>
            <person name="Lindquist E."/>
            <person name="Daum C."/>
            <person name="Ramamoorthy G.K."/>
            <person name="Gryganskyi A."/>
            <person name="Culley D."/>
            <person name="Magnuson J.K."/>
            <person name="James T.Y."/>
            <person name="O'Malley M.A."/>
            <person name="Stajich J.E."/>
            <person name="Spatafora J.W."/>
            <person name="Visel A."/>
            <person name="Grigoriev I.V."/>
        </authorList>
    </citation>
    <scope>NUCLEOTIDE SEQUENCE [LARGE SCALE GENOMIC DNA]</scope>
    <source>
        <strain evidence="2 3">12-1054</strain>
    </source>
</reference>
<feature type="region of interest" description="Disordered" evidence="1">
    <location>
        <begin position="36"/>
        <end position="72"/>
    </location>
</feature>
<gene>
    <name evidence="2" type="ORF">BCR37DRAFT_376160</name>
</gene>
<name>A0A1Y2FS92_PROLT</name>
<dbReference type="Proteomes" id="UP000193685">
    <property type="component" value="Unassembled WGS sequence"/>
</dbReference>
<proteinExistence type="predicted"/>
<evidence type="ECO:0000313" key="3">
    <source>
        <dbReference type="Proteomes" id="UP000193685"/>
    </source>
</evidence>
<evidence type="ECO:0000256" key="1">
    <source>
        <dbReference type="SAM" id="MobiDB-lite"/>
    </source>
</evidence>
<dbReference type="EMBL" id="MCFI01000002">
    <property type="protein sequence ID" value="ORY86880.1"/>
    <property type="molecule type" value="Genomic_DNA"/>
</dbReference>
<dbReference type="RefSeq" id="XP_040727736.1">
    <property type="nucleotide sequence ID" value="XM_040868543.1"/>
</dbReference>
<comment type="caution">
    <text evidence="2">The sequence shown here is derived from an EMBL/GenBank/DDBJ whole genome shotgun (WGS) entry which is preliminary data.</text>
</comment>
<sequence>MTIKTRHRRTRSFYAASPSPAPRTVLYSGKRLPVSQQRASLKPRIRKAHASAKPRPCAPQETLPRRQSGAYKQIKKRRLDRAMRWFPCFSPTVVPSPPMRQKDIFLMLARRVTGPDYTGALDADQTLLSLCAALSRLSKEHAADSSAGSFGTIELARMVAALARTSVHEADQRFDMRTVPFNPEPDVEMLDEVSYREAIQRLSVQLRELEQVSAEVLGSPPMVTFRSLPIDLRPPPPRLDLRRTRSLPALPDILDDSLEEAVERWAQTLTQSPVSVEKPAVGIAFERSCMRSTHLRQSVLDPILEEDLPCDSPPSPPPNLVKSVAVAVDGPAARMETGLATLEDALIPLNRLISYRQLETKCNKPNLKAGRPTLKTPSRVAIAERARRRRARRFEAAEAEKKERILDGSLVESETVAKAIDGTRPLQMSKPRLLTSARLDDDLPPLPMSPGTPRVPQKRLASFEHDCVPQTVLPSSSVRSLHDSSSIQLRSPPLLASTWNRSTLSHCTPTKSIDCARSEKRRRRQGVFLDTAAFQPLQLAFLGSIGRDSRQPSVVF</sequence>
<keyword evidence="3" id="KW-1185">Reference proteome</keyword>
<dbReference type="GeneID" id="63785142"/>
<evidence type="ECO:0000313" key="2">
    <source>
        <dbReference type="EMBL" id="ORY86880.1"/>
    </source>
</evidence>
<organism evidence="2 3">
    <name type="scientific">Protomyces lactucae-debilis</name>
    <dbReference type="NCBI Taxonomy" id="2754530"/>
    <lineage>
        <taxon>Eukaryota</taxon>
        <taxon>Fungi</taxon>
        <taxon>Dikarya</taxon>
        <taxon>Ascomycota</taxon>
        <taxon>Taphrinomycotina</taxon>
        <taxon>Taphrinomycetes</taxon>
        <taxon>Taphrinales</taxon>
        <taxon>Protomycetaceae</taxon>
        <taxon>Protomyces</taxon>
    </lineage>
</organism>
<protein>
    <submittedName>
        <fullName evidence="2">Uncharacterized protein</fullName>
    </submittedName>
</protein>
<accession>A0A1Y2FS92</accession>
<dbReference type="AlphaFoldDB" id="A0A1Y2FS92"/>